<dbReference type="PROSITE" id="PS00059">
    <property type="entry name" value="ADH_ZINC"/>
    <property type="match status" value="1"/>
</dbReference>
<dbReference type="InterPro" id="IPR011032">
    <property type="entry name" value="GroES-like_sf"/>
</dbReference>
<dbReference type="Pfam" id="PF08240">
    <property type="entry name" value="ADH_N"/>
    <property type="match status" value="1"/>
</dbReference>
<feature type="domain" description="Enoyl reductase (ER)" evidence="7">
    <location>
        <begin position="16"/>
        <end position="371"/>
    </location>
</feature>
<keyword evidence="2 6" id="KW-0479">Metal-binding</keyword>
<dbReference type="InterPro" id="IPR013149">
    <property type="entry name" value="ADH-like_C"/>
</dbReference>
<sequence length="375" mass="38475">MRSAVLREQGAARPYAESRPLAIEALEIAAPRPGEVGVRIERASLCHSDLSVVNGSRPRPLPMALGHEAAGIVEAVGDGVDGIAVGDHVVLVFVPSCGDCRECRAGRPALCSRAAEVNGSGELLHGASVLTDAVGGRVNHHLGVSAFAEYAVVAAESLVVIDRDVPFDIAAMFGCAALTGMGAVFNTAEVVPGQSVIVFGLGAVGLAAVMAAAQIDDVVVIAVDPNTDKHELALRAGANAVATPDATADLVAELTGGVGVDIAIEAVGSARVMGACLELLARGGALVSVGLPHPEQELTVPALQFAGSGKRLLGSYMGDAIPARDIARYIALWRAGRLPMELLHTDTVPLAEINESLDALVEGRVIRRLFVPNAA</sequence>
<keyword evidence="4" id="KW-0560">Oxidoreductase</keyword>
<comment type="similarity">
    <text evidence="1 6">Belongs to the zinc-containing alcohol dehydrogenase family.</text>
</comment>
<dbReference type="SMART" id="SM00829">
    <property type="entry name" value="PKS_ER"/>
    <property type="match status" value="1"/>
</dbReference>
<organism evidence="8 9">
    <name type="scientific">Agromyces cerinus subsp. cerinus</name>
    <dbReference type="NCBI Taxonomy" id="232089"/>
    <lineage>
        <taxon>Bacteria</taxon>
        <taxon>Bacillati</taxon>
        <taxon>Actinomycetota</taxon>
        <taxon>Actinomycetes</taxon>
        <taxon>Micrococcales</taxon>
        <taxon>Microbacteriaceae</taxon>
        <taxon>Agromyces</taxon>
    </lineage>
</organism>
<keyword evidence="5" id="KW-0520">NAD</keyword>
<comment type="cofactor">
    <cofactor evidence="6">
        <name>Zn(2+)</name>
        <dbReference type="ChEBI" id="CHEBI:29105"/>
    </cofactor>
</comment>
<evidence type="ECO:0000256" key="5">
    <source>
        <dbReference type="ARBA" id="ARBA00023027"/>
    </source>
</evidence>
<evidence type="ECO:0000313" key="8">
    <source>
        <dbReference type="EMBL" id="SIO04340.1"/>
    </source>
</evidence>
<protein>
    <submittedName>
        <fullName evidence="8">Alcohol dehydrogenase</fullName>
    </submittedName>
</protein>
<evidence type="ECO:0000259" key="7">
    <source>
        <dbReference type="SMART" id="SM00829"/>
    </source>
</evidence>
<dbReference type="InterPro" id="IPR036291">
    <property type="entry name" value="NAD(P)-bd_dom_sf"/>
</dbReference>
<evidence type="ECO:0000256" key="1">
    <source>
        <dbReference type="ARBA" id="ARBA00008072"/>
    </source>
</evidence>
<evidence type="ECO:0000313" key="9">
    <source>
        <dbReference type="Proteomes" id="UP000184699"/>
    </source>
</evidence>
<dbReference type="GO" id="GO:0005829">
    <property type="term" value="C:cytosol"/>
    <property type="evidence" value="ECO:0007669"/>
    <property type="project" value="TreeGrafter"/>
</dbReference>
<evidence type="ECO:0000256" key="2">
    <source>
        <dbReference type="ARBA" id="ARBA00022723"/>
    </source>
</evidence>
<dbReference type="GO" id="GO:0046294">
    <property type="term" value="P:formaldehyde catabolic process"/>
    <property type="evidence" value="ECO:0007669"/>
    <property type="project" value="TreeGrafter"/>
</dbReference>
<dbReference type="Gene3D" id="3.40.50.720">
    <property type="entry name" value="NAD(P)-binding Rossmann-like Domain"/>
    <property type="match status" value="1"/>
</dbReference>
<dbReference type="PANTHER" id="PTHR43880:SF12">
    <property type="entry name" value="ALCOHOL DEHYDROGENASE CLASS-3"/>
    <property type="match status" value="1"/>
</dbReference>
<dbReference type="RefSeq" id="WP_074260575.1">
    <property type="nucleotide sequence ID" value="NZ_FSRJ01000003.1"/>
</dbReference>
<name>A0A1N6G9W3_9MICO</name>
<dbReference type="EMBL" id="FSRJ01000003">
    <property type="protein sequence ID" value="SIO04340.1"/>
    <property type="molecule type" value="Genomic_DNA"/>
</dbReference>
<dbReference type="AlphaFoldDB" id="A0A1N6G9W3"/>
<dbReference type="Proteomes" id="UP000184699">
    <property type="component" value="Unassembled WGS sequence"/>
</dbReference>
<accession>A0A1N6G9W3</accession>
<gene>
    <name evidence="8" type="ORF">SAMN05443544_2411</name>
</gene>
<dbReference type="SUPFAM" id="SSF50129">
    <property type="entry name" value="GroES-like"/>
    <property type="match status" value="1"/>
</dbReference>
<evidence type="ECO:0000256" key="3">
    <source>
        <dbReference type="ARBA" id="ARBA00022833"/>
    </source>
</evidence>
<dbReference type="GO" id="GO:0008270">
    <property type="term" value="F:zinc ion binding"/>
    <property type="evidence" value="ECO:0007669"/>
    <property type="project" value="InterPro"/>
</dbReference>
<dbReference type="Gene3D" id="3.90.180.10">
    <property type="entry name" value="Medium-chain alcohol dehydrogenases, catalytic domain"/>
    <property type="match status" value="1"/>
</dbReference>
<dbReference type="InterPro" id="IPR013154">
    <property type="entry name" value="ADH-like_N"/>
</dbReference>
<dbReference type="OrthoDB" id="334894at2"/>
<proteinExistence type="inferred from homology"/>
<dbReference type="STRING" id="232089.SAMN05443544_2411"/>
<evidence type="ECO:0000256" key="6">
    <source>
        <dbReference type="RuleBase" id="RU361277"/>
    </source>
</evidence>
<dbReference type="InterPro" id="IPR020843">
    <property type="entry name" value="ER"/>
</dbReference>
<keyword evidence="3 6" id="KW-0862">Zinc</keyword>
<dbReference type="SUPFAM" id="SSF51735">
    <property type="entry name" value="NAD(P)-binding Rossmann-fold domains"/>
    <property type="match status" value="1"/>
</dbReference>
<dbReference type="Pfam" id="PF00107">
    <property type="entry name" value="ADH_zinc_N"/>
    <property type="match status" value="1"/>
</dbReference>
<evidence type="ECO:0000256" key="4">
    <source>
        <dbReference type="ARBA" id="ARBA00023002"/>
    </source>
</evidence>
<dbReference type="InterPro" id="IPR002328">
    <property type="entry name" value="ADH_Zn_CS"/>
</dbReference>
<dbReference type="PANTHER" id="PTHR43880">
    <property type="entry name" value="ALCOHOL DEHYDROGENASE"/>
    <property type="match status" value="1"/>
</dbReference>
<reference evidence="9" key="1">
    <citation type="submission" date="2016-11" db="EMBL/GenBank/DDBJ databases">
        <authorList>
            <person name="Varghese N."/>
            <person name="Submissions S."/>
        </authorList>
    </citation>
    <scope>NUCLEOTIDE SEQUENCE [LARGE SCALE GENOMIC DNA]</scope>
    <source>
        <strain evidence="9">DSM 8595</strain>
    </source>
</reference>
<keyword evidence="9" id="KW-1185">Reference proteome</keyword>
<dbReference type="GO" id="GO:0051903">
    <property type="term" value="F:S-(hydroxymethyl)glutathione dehydrogenase [NAD(P)+] activity"/>
    <property type="evidence" value="ECO:0007669"/>
    <property type="project" value="TreeGrafter"/>
</dbReference>